<protein>
    <submittedName>
        <fullName evidence="1">Carbon monoxide dehydrogenase</fullName>
    </submittedName>
</protein>
<reference evidence="1 2" key="2">
    <citation type="submission" date="2019-02" db="EMBL/GenBank/DDBJ databases">
        <title>'Lichenibacterium ramalinii' gen. nov. sp. nov., 'Lichenibacterium minor' gen. nov. sp. nov.</title>
        <authorList>
            <person name="Pankratov T."/>
        </authorList>
    </citation>
    <scope>NUCLEOTIDE SEQUENCE [LARGE SCALE GENOMIC DNA]</scope>
    <source>
        <strain evidence="1 2">RmlP026</strain>
    </source>
</reference>
<comment type="caution">
    <text evidence="1">The sequence shown here is derived from an EMBL/GenBank/DDBJ whole genome shotgun (WGS) entry which is preliminary data.</text>
</comment>
<accession>A0A4Q2U882</accession>
<dbReference type="PANTHER" id="PTHR38588">
    <property type="entry name" value="BLL0334 PROTEIN"/>
    <property type="match status" value="1"/>
</dbReference>
<dbReference type="Pfam" id="PF06240">
    <property type="entry name" value="COXG"/>
    <property type="match status" value="1"/>
</dbReference>
<sequence>MAMVMRGEVVLPADRPTVWAKLNDPVALKNCVGLIESMQRSGDDSYDFVVRVKLGPLGVAFRGKIVLSHVDPLVGYRINAEGEGGIAGHAGGFADVALSDRGEGTLLVYAVQVDLGGRLAAMGARAMDGVAQKAADRFFAGFARECLK</sequence>
<organism evidence="1 2">
    <name type="scientific">Lichenibacterium minor</name>
    <dbReference type="NCBI Taxonomy" id="2316528"/>
    <lineage>
        <taxon>Bacteria</taxon>
        <taxon>Pseudomonadati</taxon>
        <taxon>Pseudomonadota</taxon>
        <taxon>Alphaproteobacteria</taxon>
        <taxon>Hyphomicrobiales</taxon>
        <taxon>Lichenihabitantaceae</taxon>
        <taxon>Lichenibacterium</taxon>
    </lineage>
</organism>
<evidence type="ECO:0000313" key="2">
    <source>
        <dbReference type="Proteomes" id="UP000290759"/>
    </source>
</evidence>
<dbReference type="EMBL" id="QYBB01000006">
    <property type="protein sequence ID" value="RYC32622.1"/>
    <property type="molecule type" value="Genomic_DNA"/>
</dbReference>
<gene>
    <name evidence="1" type="ORF">D3273_07790</name>
</gene>
<dbReference type="PANTHER" id="PTHR38588:SF1">
    <property type="entry name" value="BLL0334 PROTEIN"/>
    <property type="match status" value="1"/>
</dbReference>
<dbReference type="CDD" id="cd05018">
    <property type="entry name" value="CoxG"/>
    <property type="match status" value="1"/>
</dbReference>
<dbReference type="Proteomes" id="UP000290759">
    <property type="component" value="Unassembled WGS sequence"/>
</dbReference>
<evidence type="ECO:0000313" key="1">
    <source>
        <dbReference type="EMBL" id="RYC32622.1"/>
    </source>
</evidence>
<reference evidence="1 2" key="1">
    <citation type="submission" date="2018-12" db="EMBL/GenBank/DDBJ databases">
        <authorList>
            <person name="Grouzdev D.S."/>
            <person name="Krutkina M.S."/>
        </authorList>
    </citation>
    <scope>NUCLEOTIDE SEQUENCE [LARGE SCALE GENOMIC DNA]</scope>
    <source>
        <strain evidence="1 2">RmlP026</strain>
    </source>
</reference>
<keyword evidence="2" id="KW-1185">Reference proteome</keyword>
<dbReference type="OrthoDB" id="9787428at2"/>
<dbReference type="AlphaFoldDB" id="A0A4Q2U882"/>
<dbReference type="Gene3D" id="3.30.530.20">
    <property type="match status" value="1"/>
</dbReference>
<dbReference type="RefSeq" id="WP_129225173.1">
    <property type="nucleotide sequence ID" value="NZ_QYBB01000006.1"/>
</dbReference>
<name>A0A4Q2U882_9HYPH</name>
<dbReference type="SUPFAM" id="SSF55961">
    <property type="entry name" value="Bet v1-like"/>
    <property type="match status" value="1"/>
</dbReference>
<dbReference type="InterPro" id="IPR023393">
    <property type="entry name" value="START-like_dom_sf"/>
</dbReference>
<proteinExistence type="predicted"/>
<dbReference type="InterPro" id="IPR010419">
    <property type="entry name" value="CO_DH_gsu"/>
</dbReference>